<reference evidence="3" key="1">
    <citation type="submission" date="2019-10" db="EMBL/GenBank/DDBJ databases">
        <title>Complete genome sequence of Corynebacterium urogenitalis DSM 108747, isolated from the genital tract of a cow.</title>
        <authorList>
            <person name="Ruckert C."/>
            <person name="Ballas P."/>
            <person name="Wagener K."/>
            <person name="Drillich M."/>
            <person name="Kaempfer P."/>
            <person name="Busse H.-J."/>
            <person name="Ehling-Schulz M."/>
        </authorList>
    </citation>
    <scope>NUCLEOTIDE SEQUENCE [LARGE SCALE GENOMIC DNA]</scope>
    <source>
        <strain evidence="3">LMM 1652</strain>
    </source>
</reference>
<dbReference type="KEGG" id="cuo:CUROG_06335"/>
<keyword evidence="1" id="KW-0472">Membrane</keyword>
<protein>
    <submittedName>
        <fullName evidence="2">Uncharacterized protein</fullName>
    </submittedName>
</protein>
<dbReference type="AlphaFoldDB" id="A0A5J6ZBA7"/>
<keyword evidence="1" id="KW-0812">Transmembrane</keyword>
<feature type="transmembrane region" description="Helical" evidence="1">
    <location>
        <begin position="35"/>
        <end position="54"/>
    </location>
</feature>
<proteinExistence type="predicted"/>
<keyword evidence="1" id="KW-1133">Transmembrane helix</keyword>
<accession>A0A5J6ZBA7</accession>
<organism evidence="2 3">
    <name type="scientific">Corynebacterium urogenitale</name>
    <dbReference type="NCBI Taxonomy" id="2487892"/>
    <lineage>
        <taxon>Bacteria</taxon>
        <taxon>Bacillati</taxon>
        <taxon>Actinomycetota</taxon>
        <taxon>Actinomycetes</taxon>
        <taxon>Mycobacteriales</taxon>
        <taxon>Corynebacteriaceae</taxon>
        <taxon>Corynebacterium</taxon>
    </lineage>
</organism>
<gene>
    <name evidence="2" type="ORF">CUROG_06335</name>
</gene>
<name>A0A5J6ZBA7_9CORY</name>
<evidence type="ECO:0000313" key="3">
    <source>
        <dbReference type="Proteomes" id="UP000326711"/>
    </source>
</evidence>
<sequence length="59" mass="6173">MTLLAVALCVLAVVAIAYTAARIAKEPRKATHGLLIVFSIVVTWIAAMVTSMSVDADGE</sequence>
<dbReference type="Proteomes" id="UP000326711">
    <property type="component" value="Chromosome"/>
</dbReference>
<evidence type="ECO:0000313" key="2">
    <source>
        <dbReference type="EMBL" id="QFQ02629.1"/>
    </source>
</evidence>
<dbReference type="EMBL" id="CP045032">
    <property type="protein sequence ID" value="QFQ02629.1"/>
    <property type="molecule type" value="Genomic_DNA"/>
</dbReference>
<dbReference type="RefSeq" id="WP_151902971.1">
    <property type="nucleotide sequence ID" value="NZ_CP045032.1"/>
</dbReference>
<keyword evidence="3" id="KW-1185">Reference proteome</keyword>
<evidence type="ECO:0000256" key="1">
    <source>
        <dbReference type="SAM" id="Phobius"/>
    </source>
</evidence>